<reference evidence="1 2" key="1">
    <citation type="journal article" date="2018" name="Nat. Ecol. Evol.">
        <title>Shark genomes provide insights into elasmobranch evolution and the origin of vertebrates.</title>
        <authorList>
            <person name="Hara Y"/>
            <person name="Yamaguchi K"/>
            <person name="Onimaru K"/>
            <person name="Kadota M"/>
            <person name="Koyanagi M"/>
            <person name="Keeley SD"/>
            <person name="Tatsumi K"/>
            <person name="Tanaka K"/>
            <person name="Motone F"/>
            <person name="Kageyama Y"/>
            <person name="Nozu R"/>
            <person name="Adachi N"/>
            <person name="Nishimura O"/>
            <person name="Nakagawa R"/>
            <person name="Tanegashima C"/>
            <person name="Kiyatake I"/>
            <person name="Matsumoto R"/>
            <person name="Murakumo K"/>
            <person name="Nishida K"/>
            <person name="Terakita A"/>
            <person name="Kuratani S"/>
            <person name="Sato K"/>
            <person name="Hyodo S Kuraku.S."/>
        </authorList>
    </citation>
    <scope>NUCLEOTIDE SEQUENCE [LARGE SCALE GENOMIC DNA]</scope>
</reference>
<keyword evidence="2" id="KW-1185">Reference proteome</keyword>
<dbReference type="EMBL" id="BEZZ01235283">
    <property type="protein sequence ID" value="GCC48099.1"/>
    <property type="molecule type" value="Genomic_DNA"/>
</dbReference>
<organism evidence="1 2">
    <name type="scientific">Chiloscyllium punctatum</name>
    <name type="common">Brownbanded bambooshark</name>
    <name type="synonym">Hemiscyllium punctatum</name>
    <dbReference type="NCBI Taxonomy" id="137246"/>
    <lineage>
        <taxon>Eukaryota</taxon>
        <taxon>Metazoa</taxon>
        <taxon>Chordata</taxon>
        <taxon>Craniata</taxon>
        <taxon>Vertebrata</taxon>
        <taxon>Chondrichthyes</taxon>
        <taxon>Elasmobranchii</taxon>
        <taxon>Galeomorphii</taxon>
        <taxon>Galeoidea</taxon>
        <taxon>Orectolobiformes</taxon>
        <taxon>Hemiscylliidae</taxon>
        <taxon>Chiloscyllium</taxon>
    </lineage>
</organism>
<proteinExistence type="predicted"/>
<dbReference type="OrthoDB" id="10604507at2759"/>
<comment type="caution">
    <text evidence="1">The sequence shown here is derived from an EMBL/GenBank/DDBJ whole genome shotgun (WGS) entry which is preliminary data.</text>
</comment>
<dbReference type="AlphaFoldDB" id="A0A401TZN3"/>
<accession>A0A401TZN3</accession>
<evidence type="ECO:0000313" key="1">
    <source>
        <dbReference type="EMBL" id="GCC48099.1"/>
    </source>
</evidence>
<sequence>MRGERVDVIDHKRQMRRRERLQALFGASNEQDRGDLCEPQVVFRIVEAKPRRLADQFFVEGDRLIEVLQWQIAPHQDVEYLHCQVLIGVLIMPSCVAVVAIRSGQPSRQGKAPLAERRDRAVDLVELVLHHGGAADTRCTPTVFERAQEIAKLAGRETRGDQVPHPRSSFD</sequence>
<dbReference type="Proteomes" id="UP000287033">
    <property type="component" value="Unassembled WGS sequence"/>
</dbReference>
<protein>
    <submittedName>
        <fullName evidence="1">Uncharacterized protein</fullName>
    </submittedName>
</protein>
<feature type="non-terminal residue" evidence="1">
    <location>
        <position position="171"/>
    </location>
</feature>
<gene>
    <name evidence="1" type="ORF">chiPu_0032389</name>
</gene>
<name>A0A401TZN3_CHIPU</name>
<evidence type="ECO:0000313" key="2">
    <source>
        <dbReference type="Proteomes" id="UP000287033"/>
    </source>
</evidence>